<keyword evidence="4" id="KW-0378">Hydrolase</keyword>
<feature type="domain" description="Helicase ATP-binding" evidence="14">
    <location>
        <begin position="30"/>
        <end position="199"/>
    </location>
</feature>
<dbReference type="GO" id="GO:0005524">
    <property type="term" value="F:ATP binding"/>
    <property type="evidence" value="ECO:0007669"/>
    <property type="project" value="UniProtKB-KW"/>
</dbReference>
<keyword evidence="6" id="KW-0067">ATP-binding</keyword>
<dbReference type="InterPro" id="IPR001650">
    <property type="entry name" value="Helicase_C-like"/>
</dbReference>
<evidence type="ECO:0000259" key="14">
    <source>
        <dbReference type="PROSITE" id="PS51192"/>
    </source>
</evidence>
<dbReference type="Pfam" id="PF16124">
    <property type="entry name" value="RecQ_Zn_bind"/>
    <property type="match status" value="1"/>
</dbReference>
<dbReference type="GO" id="GO:0005737">
    <property type="term" value="C:cytoplasm"/>
    <property type="evidence" value="ECO:0007669"/>
    <property type="project" value="TreeGrafter"/>
</dbReference>
<protein>
    <recommendedName>
        <fullName evidence="11">ATP-dependent DNA helicase RecQ</fullName>
        <ecNumber evidence="10">5.6.2.4</ecNumber>
    </recommendedName>
    <alternativeName>
        <fullName evidence="12">DNA 3'-5' helicase RecQ</fullName>
    </alternativeName>
</protein>
<comment type="similarity">
    <text evidence="1">Belongs to the helicase family. RecQ subfamily.</text>
</comment>
<evidence type="ECO:0000256" key="11">
    <source>
        <dbReference type="ARBA" id="ARBA00044535"/>
    </source>
</evidence>
<dbReference type="SMART" id="SM00487">
    <property type="entry name" value="DEXDc"/>
    <property type="match status" value="1"/>
</dbReference>
<dbReference type="GO" id="GO:0016787">
    <property type="term" value="F:hydrolase activity"/>
    <property type="evidence" value="ECO:0007669"/>
    <property type="project" value="UniProtKB-KW"/>
</dbReference>
<dbReference type="GO" id="GO:0043590">
    <property type="term" value="C:bacterial nucleoid"/>
    <property type="evidence" value="ECO:0007669"/>
    <property type="project" value="TreeGrafter"/>
</dbReference>
<dbReference type="PANTHER" id="PTHR13710">
    <property type="entry name" value="DNA HELICASE RECQ FAMILY MEMBER"/>
    <property type="match status" value="1"/>
</dbReference>
<dbReference type="PROSITE" id="PS51194">
    <property type="entry name" value="HELICASE_CTER"/>
    <property type="match status" value="1"/>
</dbReference>
<dbReference type="InterPro" id="IPR004589">
    <property type="entry name" value="DNA_helicase_ATP-dep_RecQ"/>
</dbReference>
<dbReference type="PROSITE" id="PS51192">
    <property type="entry name" value="HELICASE_ATP_BIND_1"/>
    <property type="match status" value="1"/>
</dbReference>
<evidence type="ECO:0000256" key="4">
    <source>
        <dbReference type="ARBA" id="ARBA00022801"/>
    </source>
</evidence>
<keyword evidence="3" id="KW-0547">Nucleotide-binding</keyword>
<evidence type="ECO:0000256" key="10">
    <source>
        <dbReference type="ARBA" id="ARBA00034808"/>
    </source>
</evidence>
<evidence type="ECO:0000259" key="15">
    <source>
        <dbReference type="PROSITE" id="PS51194"/>
    </source>
</evidence>
<gene>
    <name evidence="16" type="ORF">SAMN05216499_10834</name>
</gene>
<dbReference type="GO" id="GO:0043138">
    <property type="term" value="F:3'-5' DNA helicase activity"/>
    <property type="evidence" value="ECO:0007669"/>
    <property type="project" value="UniProtKB-EC"/>
</dbReference>
<evidence type="ECO:0000313" key="16">
    <source>
        <dbReference type="EMBL" id="SHM06570.1"/>
    </source>
</evidence>
<keyword evidence="8" id="KW-0413">Isomerase</keyword>
<dbReference type="OrthoDB" id="9760034at2"/>
<evidence type="ECO:0000256" key="3">
    <source>
        <dbReference type="ARBA" id="ARBA00022741"/>
    </source>
</evidence>
<dbReference type="InterPro" id="IPR027417">
    <property type="entry name" value="P-loop_NTPase"/>
</dbReference>
<dbReference type="GO" id="GO:0009378">
    <property type="term" value="F:four-way junction helicase activity"/>
    <property type="evidence" value="ECO:0007669"/>
    <property type="project" value="TreeGrafter"/>
</dbReference>
<dbReference type="GO" id="GO:0006281">
    <property type="term" value="P:DNA repair"/>
    <property type="evidence" value="ECO:0007669"/>
    <property type="project" value="TreeGrafter"/>
</dbReference>
<dbReference type="PANTHER" id="PTHR13710:SF105">
    <property type="entry name" value="ATP-DEPENDENT DNA HELICASE Q1"/>
    <property type="match status" value="1"/>
</dbReference>
<sequence>MFALSSRRLRATARRVFGWEELRPAQLAAMKSVMKRRDVIAVMPTGAGKSAIYQVPAALLGGPVVVVSPLIALQRDQMQGLLASGALRAAAVNSAQRRSDNDSAWERISASSIDVVFLAPEQLAKADVLDRLAAARPRLLVVDEAHCVSSWGHDFRPDYLRLRHARERLGNPPVLALTASAAAPVRRDIAERLGMKDLVEIVSGFDRPNIGLEVAAFQDEADKNRFVVERAAVEEKPGVVYAATRRAADTLAQELAGLGLDAESYHAGRTAADRGDVQDRFLAGDLDVVVATSAFGMGIDKADVRFVLHASVPGSLDAYYQEIGRAGRDGAPARAILAYRQKDLGLQRFFAAGAPDAEALGRVAERLREAGGTVPTSALRADCDLSATRLSAVLNLLEEAEAVRTARDGSRWTGGDGQDAVDRAVQAALAVDATHRKLEQSRVDMMRGYAETVDCRRRFLLGYFGETVSDSCGSCDNCAGRPTGPLDAPAPREEVHGADEPATAARGRRMRLRRSDRRSVPAAGGSRVPAGNAGRSAPRDTAAHPYRPGVRVRHEQWGDGEVMSEGDGKVTVLFSSVGYRTLSVAVVTDKRLLAELPEQRR</sequence>
<reference evidence="16 17" key="1">
    <citation type="submission" date="2016-11" db="EMBL/GenBank/DDBJ databases">
        <authorList>
            <person name="Jaros S."/>
            <person name="Januszkiewicz K."/>
            <person name="Wedrychowicz H."/>
        </authorList>
    </citation>
    <scope>NUCLEOTIDE SEQUENCE [LARGE SCALE GENOMIC DNA]</scope>
    <source>
        <strain evidence="16 17">CGMCC 4.2025</strain>
    </source>
</reference>
<feature type="region of interest" description="Disordered" evidence="13">
    <location>
        <begin position="486"/>
        <end position="549"/>
    </location>
</feature>
<dbReference type="Gene3D" id="3.40.50.300">
    <property type="entry name" value="P-loop containing nucleotide triphosphate hydrolases"/>
    <property type="match status" value="2"/>
</dbReference>
<dbReference type="STRING" id="310782.SAMN05216499_10834"/>
<proteinExistence type="inferred from homology"/>
<dbReference type="Pfam" id="PF00271">
    <property type="entry name" value="Helicase_C"/>
    <property type="match status" value="1"/>
</dbReference>
<evidence type="ECO:0000256" key="1">
    <source>
        <dbReference type="ARBA" id="ARBA00005446"/>
    </source>
</evidence>
<evidence type="ECO:0000256" key="5">
    <source>
        <dbReference type="ARBA" id="ARBA00022806"/>
    </source>
</evidence>
<dbReference type="InterPro" id="IPR014001">
    <property type="entry name" value="Helicase_ATP-bd"/>
</dbReference>
<dbReference type="EC" id="5.6.2.4" evidence="10"/>
<keyword evidence="2" id="KW-0479">Metal-binding</keyword>
<evidence type="ECO:0000256" key="7">
    <source>
        <dbReference type="ARBA" id="ARBA00023125"/>
    </source>
</evidence>
<feature type="domain" description="Helicase C-terminal" evidence="15">
    <location>
        <begin position="227"/>
        <end position="382"/>
    </location>
</feature>
<dbReference type="SUPFAM" id="SSF52540">
    <property type="entry name" value="P-loop containing nucleoside triphosphate hydrolases"/>
    <property type="match status" value="1"/>
</dbReference>
<evidence type="ECO:0000256" key="12">
    <source>
        <dbReference type="ARBA" id="ARBA00044550"/>
    </source>
</evidence>
<dbReference type="RefSeq" id="WP_073498149.1">
    <property type="nucleotide sequence ID" value="NZ_FRBI01000008.1"/>
</dbReference>
<dbReference type="Pfam" id="PF00270">
    <property type="entry name" value="DEAD"/>
    <property type="match status" value="1"/>
</dbReference>
<dbReference type="GO" id="GO:0030894">
    <property type="term" value="C:replisome"/>
    <property type="evidence" value="ECO:0007669"/>
    <property type="project" value="TreeGrafter"/>
</dbReference>
<dbReference type="GO" id="GO:0046872">
    <property type="term" value="F:metal ion binding"/>
    <property type="evidence" value="ECO:0007669"/>
    <property type="project" value="UniProtKB-KW"/>
</dbReference>
<keyword evidence="5 16" id="KW-0347">Helicase</keyword>
<dbReference type="Proteomes" id="UP000184111">
    <property type="component" value="Unassembled WGS sequence"/>
</dbReference>
<dbReference type="GO" id="GO:0003677">
    <property type="term" value="F:DNA binding"/>
    <property type="evidence" value="ECO:0007669"/>
    <property type="project" value="UniProtKB-KW"/>
</dbReference>
<evidence type="ECO:0000256" key="13">
    <source>
        <dbReference type="SAM" id="MobiDB-lite"/>
    </source>
</evidence>
<evidence type="ECO:0000313" key="17">
    <source>
        <dbReference type="Proteomes" id="UP000184111"/>
    </source>
</evidence>
<dbReference type="EMBL" id="FRBI01000008">
    <property type="protein sequence ID" value="SHM06570.1"/>
    <property type="molecule type" value="Genomic_DNA"/>
</dbReference>
<dbReference type="Gene3D" id="1.10.10.10">
    <property type="entry name" value="Winged helix-like DNA-binding domain superfamily/Winged helix DNA-binding domain"/>
    <property type="match status" value="1"/>
</dbReference>
<accession>A0A1M7FRK8</accession>
<dbReference type="NCBIfam" id="TIGR00614">
    <property type="entry name" value="recQ_fam"/>
    <property type="match status" value="1"/>
</dbReference>
<dbReference type="CDD" id="cd17920">
    <property type="entry name" value="DEXHc_RecQ"/>
    <property type="match status" value="1"/>
</dbReference>
<dbReference type="GO" id="GO:0006310">
    <property type="term" value="P:DNA recombination"/>
    <property type="evidence" value="ECO:0007669"/>
    <property type="project" value="InterPro"/>
</dbReference>
<evidence type="ECO:0000256" key="8">
    <source>
        <dbReference type="ARBA" id="ARBA00023235"/>
    </source>
</evidence>
<feature type="compositionally biased region" description="Basic and acidic residues" evidence="13">
    <location>
        <begin position="490"/>
        <end position="499"/>
    </location>
</feature>
<dbReference type="SMART" id="SM00490">
    <property type="entry name" value="HELICc"/>
    <property type="match status" value="1"/>
</dbReference>
<organism evidence="16 17">
    <name type="scientific">Actinacidiphila paucisporea</name>
    <dbReference type="NCBI Taxonomy" id="310782"/>
    <lineage>
        <taxon>Bacteria</taxon>
        <taxon>Bacillati</taxon>
        <taxon>Actinomycetota</taxon>
        <taxon>Actinomycetes</taxon>
        <taxon>Kitasatosporales</taxon>
        <taxon>Streptomycetaceae</taxon>
        <taxon>Actinacidiphila</taxon>
    </lineage>
</organism>
<dbReference type="InterPro" id="IPR021938">
    <property type="entry name" value="DUF3553"/>
</dbReference>
<comment type="catalytic activity">
    <reaction evidence="9">
        <text>Couples ATP hydrolysis with the unwinding of duplex DNA by translocating in the 3'-5' direction.</text>
        <dbReference type="EC" id="5.6.2.4"/>
    </reaction>
</comment>
<dbReference type="AlphaFoldDB" id="A0A1M7FRK8"/>
<dbReference type="InterPro" id="IPR036388">
    <property type="entry name" value="WH-like_DNA-bd_sf"/>
</dbReference>
<feature type="compositionally biased region" description="Basic residues" evidence="13">
    <location>
        <begin position="506"/>
        <end position="516"/>
    </location>
</feature>
<dbReference type="InterPro" id="IPR011545">
    <property type="entry name" value="DEAD/DEAH_box_helicase_dom"/>
</dbReference>
<name>A0A1M7FRK8_9ACTN</name>
<evidence type="ECO:0000256" key="6">
    <source>
        <dbReference type="ARBA" id="ARBA00022840"/>
    </source>
</evidence>
<keyword evidence="7" id="KW-0238">DNA-binding</keyword>
<keyword evidence="17" id="KW-1185">Reference proteome</keyword>
<evidence type="ECO:0000256" key="2">
    <source>
        <dbReference type="ARBA" id="ARBA00022723"/>
    </source>
</evidence>
<dbReference type="InterPro" id="IPR032284">
    <property type="entry name" value="RecQ_Zn-bd"/>
</dbReference>
<evidence type="ECO:0000256" key="9">
    <source>
        <dbReference type="ARBA" id="ARBA00034617"/>
    </source>
</evidence>
<dbReference type="Pfam" id="PF12073">
    <property type="entry name" value="DUF3553"/>
    <property type="match status" value="1"/>
</dbReference>